<dbReference type="EMBL" id="NKDB02000001">
    <property type="protein sequence ID" value="RKJ98449.1"/>
    <property type="molecule type" value="Genomic_DNA"/>
</dbReference>
<dbReference type="AlphaFoldDB" id="A0A420KET7"/>
<proteinExistence type="predicted"/>
<name>A0A420KET7_9BURK</name>
<evidence type="ECO:0000313" key="1">
    <source>
        <dbReference type="EMBL" id="RKJ98449.1"/>
    </source>
</evidence>
<dbReference type="Proteomes" id="UP000216225">
    <property type="component" value="Unassembled WGS sequence"/>
</dbReference>
<comment type="caution">
    <text evidence="1">The sequence shown here is derived from an EMBL/GenBank/DDBJ whole genome shotgun (WGS) entry which is preliminary data.</text>
</comment>
<sequence>MGFFSRLFQPRADGLQAPSDWTRLPDSNASELVLFDEEARKLVAQFDIDAAIVTHQRWLPWLGEVLKGARDEHLRPEAVADDARSELGQWLHGSGREALGHFPAFDMLMRRHRFFHQQAAVLIRHAEAGESLQAEQAYKACQHASRQVVLLLKELQRGLVRGRRPAERRRDKSVV</sequence>
<evidence type="ECO:0000313" key="2">
    <source>
        <dbReference type="Proteomes" id="UP000216225"/>
    </source>
</evidence>
<accession>A0A420KET7</accession>
<organism evidence="1 2">
    <name type="scientific">Alicycliphilus denitrificans</name>
    <dbReference type="NCBI Taxonomy" id="179636"/>
    <lineage>
        <taxon>Bacteria</taxon>
        <taxon>Pseudomonadati</taxon>
        <taxon>Pseudomonadota</taxon>
        <taxon>Betaproteobacteria</taxon>
        <taxon>Burkholderiales</taxon>
        <taxon>Comamonadaceae</taxon>
        <taxon>Alicycliphilus</taxon>
    </lineage>
</organism>
<gene>
    <name evidence="1" type="ORF">CE154_001380</name>
</gene>
<dbReference type="RefSeq" id="WP_094434499.1">
    <property type="nucleotide sequence ID" value="NZ_AP024172.1"/>
</dbReference>
<protein>
    <submittedName>
        <fullName evidence="1">Uncharacterized protein</fullName>
    </submittedName>
</protein>
<reference evidence="1 2" key="1">
    <citation type="submission" date="2018-09" db="EMBL/GenBank/DDBJ databases">
        <title>Genome comparison of Alicycliphilus sp. BQ1, a polyurethanolytic bacterium, with its closest phylogenetic relatives Alicycliphilus denitrificans BC and K601, unable to attack polyurethane.</title>
        <authorList>
            <person name="Loza-Tavera H."/>
            <person name="Lozano L."/>
            <person name="Cevallos M."/>
            <person name="Maya-Lucas O."/>
            <person name="Garcia-Mena J."/>
            <person name="Hernandez J."/>
        </authorList>
    </citation>
    <scope>NUCLEOTIDE SEQUENCE [LARGE SCALE GENOMIC DNA]</scope>
    <source>
        <strain evidence="1 2">BQ1</strain>
    </source>
</reference>
<dbReference type="Gene3D" id="1.20.120.30">
    <property type="entry name" value="Aspartate receptor, ligand-binding domain"/>
    <property type="match status" value="1"/>
</dbReference>